<keyword evidence="2" id="KW-1185">Reference proteome</keyword>
<evidence type="ECO:0000313" key="1">
    <source>
        <dbReference type="EMBL" id="KOO28804.1"/>
    </source>
</evidence>
<protein>
    <submittedName>
        <fullName evidence="1">Uncharacterized protein</fullName>
    </submittedName>
</protein>
<dbReference type="EMBL" id="JWZX01002512">
    <property type="protein sequence ID" value="KOO28804.1"/>
    <property type="molecule type" value="Genomic_DNA"/>
</dbReference>
<dbReference type="Proteomes" id="UP000037460">
    <property type="component" value="Unassembled WGS sequence"/>
</dbReference>
<gene>
    <name evidence="1" type="ORF">Ctob_009100</name>
</gene>
<organism evidence="1 2">
    <name type="scientific">Chrysochromulina tobinii</name>
    <dbReference type="NCBI Taxonomy" id="1460289"/>
    <lineage>
        <taxon>Eukaryota</taxon>
        <taxon>Haptista</taxon>
        <taxon>Haptophyta</taxon>
        <taxon>Prymnesiophyceae</taxon>
        <taxon>Prymnesiales</taxon>
        <taxon>Chrysochromulinaceae</taxon>
        <taxon>Chrysochromulina</taxon>
    </lineage>
</organism>
<reference evidence="2" key="1">
    <citation type="journal article" date="2015" name="PLoS Genet.">
        <title>Genome Sequence and Transcriptome Analyses of Chrysochromulina tobin: Metabolic Tools for Enhanced Algal Fitness in the Prominent Order Prymnesiales (Haptophyceae).</title>
        <authorList>
            <person name="Hovde B.T."/>
            <person name="Deodato C.R."/>
            <person name="Hunsperger H.M."/>
            <person name="Ryken S.A."/>
            <person name="Yost W."/>
            <person name="Jha R.K."/>
            <person name="Patterson J."/>
            <person name="Monnat R.J. Jr."/>
            <person name="Barlow S.B."/>
            <person name="Starkenburg S.R."/>
            <person name="Cattolico R.A."/>
        </authorList>
    </citation>
    <scope>NUCLEOTIDE SEQUENCE</scope>
    <source>
        <strain evidence="2">CCMP291</strain>
    </source>
</reference>
<proteinExistence type="predicted"/>
<sequence>MPVRMLWLRTSFCPTLQETEGVQTITNELLDAADAAADDGLPGSGYTLLGVDACASLQHPSNRASLTSYAQTRGLTLVFGERTGEALRPRAIERLIFPRDEASACLSRALASAPGWNDPHVHLCRPSM</sequence>
<accession>A0A0M0JQC4</accession>
<comment type="caution">
    <text evidence="1">The sequence shown here is derived from an EMBL/GenBank/DDBJ whole genome shotgun (WGS) entry which is preliminary data.</text>
</comment>
<evidence type="ECO:0000313" key="2">
    <source>
        <dbReference type="Proteomes" id="UP000037460"/>
    </source>
</evidence>
<name>A0A0M0JQC4_9EUKA</name>
<dbReference type="AlphaFoldDB" id="A0A0M0JQC4"/>